<evidence type="ECO:0008006" key="10">
    <source>
        <dbReference type="Google" id="ProtNLM"/>
    </source>
</evidence>
<keyword evidence="9" id="KW-1185">Reference proteome</keyword>
<dbReference type="OrthoDB" id="284331at2759"/>
<evidence type="ECO:0000256" key="4">
    <source>
        <dbReference type="ARBA" id="ARBA00022989"/>
    </source>
</evidence>
<dbReference type="Pfam" id="PF01130">
    <property type="entry name" value="CD36"/>
    <property type="match status" value="1"/>
</dbReference>
<evidence type="ECO:0000256" key="2">
    <source>
        <dbReference type="ARBA" id="ARBA00010532"/>
    </source>
</evidence>
<dbReference type="AlphaFoldDB" id="A0A8J8P1Q9"/>
<evidence type="ECO:0000256" key="6">
    <source>
        <dbReference type="ARBA" id="ARBA00023180"/>
    </source>
</evidence>
<dbReference type="GO" id="GO:0005044">
    <property type="term" value="F:scavenger receptor activity"/>
    <property type="evidence" value="ECO:0007669"/>
    <property type="project" value="TreeGrafter"/>
</dbReference>
<proteinExistence type="inferred from homology"/>
<evidence type="ECO:0000256" key="3">
    <source>
        <dbReference type="ARBA" id="ARBA00022692"/>
    </source>
</evidence>
<evidence type="ECO:0000256" key="1">
    <source>
        <dbReference type="ARBA" id="ARBA00004370"/>
    </source>
</evidence>
<evidence type="ECO:0000256" key="5">
    <source>
        <dbReference type="ARBA" id="ARBA00023136"/>
    </source>
</evidence>
<evidence type="ECO:0000313" key="9">
    <source>
        <dbReference type="Proteomes" id="UP000785679"/>
    </source>
</evidence>
<gene>
    <name evidence="8" type="ORF">FGO68_gene12217</name>
</gene>
<keyword evidence="4 7" id="KW-1133">Transmembrane helix</keyword>
<dbReference type="GO" id="GO:0005737">
    <property type="term" value="C:cytoplasm"/>
    <property type="evidence" value="ECO:0007669"/>
    <property type="project" value="TreeGrafter"/>
</dbReference>
<comment type="similarity">
    <text evidence="2">Belongs to the CD36 family.</text>
</comment>
<keyword evidence="3 7" id="KW-0812">Transmembrane</keyword>
<dbReference type="Proteomes" id="UP000785679">
    <property type="component" value="Unassembled WGS sequence"/>
</dbReference>
<keyword evidence="6" id="KW-0325">Glycoprotein</keyword>
<feature type="transmembrane region" description="Helical" evidence="7">
    <location>
        <begin position="954"/>
        <end position="975"/>
    </location>
</feature>
<comment type="caution">
    <text evidence="8">The sequence shown here is derived from an EMBL/GenBank/DDBJ whole genome shotgun (WGS) entry which is preliminary data.</text>
</comment>
<comment type="subcellular location">
    <subcellularLocation>
        <location evidence="1">Membrane</location>
    </subcellularLocation>
</comment>
<evidence type="ECO:0000313" key="8">
    <source>
        <dbReference type="EMBL" id="TNV85703.1"/>
    </source>
</evidence>
<dbReference type="InterPro" id="IPR002159">
    <property type="entry name" value="CD36_fam"/>
</dbReference>
<evidence type="ECO:0000256" key="7">
    <source>
        <dbReference type="SAM" id="Phobius"/>
    </source>
</evidence>
<keyword evidence="5 7" id="KW-0472">Membrane</keyword>
<dbReference type="PANTHER" id="PTHR11923:SF51">
    <property type="entry name" value="LYSOSOME MEMBRANE PROTEIN 2"/>
    <property type="match status" value="1"/>
</dbReference>
<reference evidence="8" key="1">
    <citation type="submission" date="2019-06" db="EMBL/GenBank/DDBJ databases">
        <authorList>
            <person name="Zheng W."/>
        </authorList>
    </citation>
    <scope>NUCLEOTIDE SEQUENCE</scope>
    <source>
        <strain evidence="8">QDHG01</strain>
    </source>
</reference>
<organism evidence="8 9">
    <name type="scientific">Halteria grandinella</name>
    <dbReference type="NCBI Taxonomy" id="5974"/>
    <lineage>
        <taxon>Eukaryota</taxon>
        <taxon>Sar</taxon>
        <taxon>Alveolata</taxon>
        <taxon>Ciliophora</taxon>
        <taxon>Intramacronucleata</taxon>
        <taxon>Spirotrichea</taxon>
        <taxon>Stichotrichia</taxon>
        <taxon>Sporadotrichida</taxon>
        <taxon>Halteriidae</taxon>
        <taxon>Halteria</taxon>
    </lineage>
</organism>
<dbReference type="GO" id="GO:0016020">
    <property type="term" value="C:membrane"/>
    <property type="evidence" value="ECO:0007669"/>
    <property type="project" value="UniProtKB-SubCell"/>
</dbReference>
<dbReference type="EMBL" id="RRYP01001615">
    <property type="protein sequence ID" value="TNV85703.1"/>
    <property type="molecule type" value="Genomic_DNA"/>
</dbReference>
<sequence>MTVPGGTTKKNAISMVYNTHSEYNQGKTAKEIDALIDTPIWQINQAAQGVWFGATNTPDWRIYLNILYSVVYDGLGRQVQQTGAWGFMRQSTFTDETTLGDLLFSPLTISQTTQSFFWNDPDFGLSNPNNYIRWDPLVYGRDEVITSLLVNEFKTRHNLTQEHIAALRANWNTYFSDSMQFISGVTPQADCNDQQKVAYWQWAMSFITLGYADPKCDSVTKQSDTVTGYPEFYFFKTAKLLPALSKNTYLTKQFQDVQLYVDYTKPSAINFESLFSLTNATGGDPGSESLFNITTLNLLLNVSALMPDIIENPDKYPHTLDLSGYQKVTQTLMLQSNEQTYLLYLWMLYCKKFTFARQNDTQDQSYAVLANIGQQAMPQAINQMEMEIPLLIYAHQLHSVMQGQITDDESCRQFYNGTMGFQMKEATLLCMDYNDIDQENLLNITTFNFYRDPMRSSKAWVSLYMFNVSADPSILADMLFLLNVNTDTVSDYLFGQRTNVTKLMKEQVFKPIYKHYQNSSCVGAQCVRYCTLGVDMCTNKELAYWQWINGVILSFPPASLGIKTTTDSYVRAFPLWTSLSFTPELGYFLTKAALDTFPVTVNDVITFMQPNRLFNQEIIGDILLNVKAATYSSVFTNAQMARYIRFIIIEQGLNGVFQYRTPREYIEGFTDPLVYQMSQTPVYNGGDQTNDPFMSINTSPTQPPNNTVAFFTGTDDYLYTRRVARWLNLEYVSMKRLDYDSINTLSDRYVEPWMGRDLLDGTDGMTFHCDLQPEDHLSAFVPDFARVAYFTYHNVDKDAYPGLELMVFQLDKKLMEDQNTNPDNKRFYTEITGTGNLRTVLQAPVLATKGHFYQIADNAKDKLATIKDMKGDIMTPLIDRDETTMGIEQITGVNMLAKQRLQMNFQIKKDTLFNFLQKDYFITPLTFVQRDSIMTQDQASEILGAIFIAKAIKLAFTIIWPVIGLGLCVLAFFMFRKGMKLERNESLGLSESTPFIQQSELNIDRRQHKIQNDSQFNSTLGATVLENREEKKMEYLK</sequence>
<dbReference type="PANTHER" id="PTHR11923">
    <property type="entry name" value="SCAVENGER RECEPTOR CLASS B TYPE-1 SR-B1"/>
    <property type="match status" value="1"/>
</dbReference>
<accession>A0A8J8P1Q9</accession>
<protein>
    <recommendedName>
        <fullName evidence="10">CD36 family protein</fullName>
    </recommendedName>
</protein>
<name>A0A8J8P1Q9_HALGN</name>